<dbReference type="GeneID" id="106154466"/>
<reference evidence="7" key="1">
    <citation type="submission" date="2025-08" db="UniProtKB">
        <authorList>
            <consortium name="RefSeq"/>
        </authorList>
    </citation>
    <scope>IDENTIFICATION</scope>
    <source>
        <tissue evidence="7">Gonads</tissue>
    </source>
</reference>
<proteinExistence type="inferred from homology"/>
<evidence type="ECO:0000256" key="2">
    <source>
        <dbReference type="ARBA" id="ARBA00022741"/>
    </source>
</evidence>
<dbReference type="PANTHER" id="PTHR10903:SF184">
    <property type="entry name" value="GTP-BINDING PROTEIN A"/>
    <property type="match status" value="1"/>
</dbReference>
<dbReference type="PANTHER" id="PTHR10903">
    <property type="entry name" value="GTPASE, IMAP FAMILY MEMBER-RELATED"/>
    <property type="match status" value="1"/>
</dbReference>
<dbReference type="GO" id="GO:0005525">
    <property type="term" value="F:GTP binding"/>
    <property type="evidence" value="ECO:0007669"/>
    <property type="project" value="UniProtKB-KW"/>
</dbReference>
<dbReference type="InterPro" id="IPR045058">
    <property type="entry name" value="GIMA/IAN/Toc"/>
</dbReference>
<keyword evidence="4" id="KW-0812">Transmembrane</keyword>
<dbReference type="RefSeq" id="XP_013384272.1">
    <property type="nucleotide sequence ID" value="XM_013528818.1"/>
</dbReference>
<dbReference type="Pfam" id="PF04548">
    <property type="entry name" value="AIG1"/>
    <property type="match status" value="1"/>
</dbReference>
<evidence type="ECO:0000313" key="6">
    <source>
        <dbReference type="Proteomes" id="UP000085678"/>
    </source>
</evidence>
<organism evidence="6 7">
    <name type="scientific">Lingula anatina</name>
    <name type="common">Brachiopod</name>
    <name type="synonym">Lingula unguis</name>
    <dbReference type="NCBI Taxonomy" id="7574"/>
    <lineage>
        <taxon>Eukaryota</taxon>
        <taxon>Metazoa</taxon>
        <taxon>Spiralia</taxon>
        <taxon>Lophotrochozoa</taxon>
        <taxon>Brachiopoda</taxon>
        <taxon>Linguliformea</taxon>
        <taxon>Lingulata</taxon>
        <taxon>Lingulida</taxon>
        <taxon>Linguloidea</taxon>
        <taxon>Lingulidae</taxon>
        <taxon>Lingula</taxon>
    </lineage>
</organism>
<feature type="domain" description="AIG1-type G" evidence="5">
    <location>
        <begin position="7"/>
        <end position="185"/>
    </location>
</feature>
<dbReference type="Proteomes" id="UP000085678">
    <property type="component" value="Unplaced"/>
</dbReference>
<evidence type="ECO:0000259" key="5">
    <source>
        <dbReference type="Pfam" id="PF04548"/>
    </source>
</evidence>
<evidence type="ECO:0000256" key="1">
    <source>
        <dbReference type="ARBA" id="ARBA00008535"/>
    </source>
</evidence>
<dbReference type="InterPro" id="IPR006703">
    <property type="entry name" value="G_AIG1"/>
</dbReference>
<evidence type="ECO:0000313" key="7">
    <source>
        <dbReference type="RefSeq" id="XP_013384272.1"/>
    </source>
</evidence>
<dbReference type="OrthoDB" id="8954335at2759"/>
<dbReference type="InterPro" id="IPR027417">
    <property type="entry name" value="P-loop_NTPase"/>
</dbReference>
<keyword evidence="6" id="KW-1185">Reference proteome</keyword>
<keyword evidence="3" id="KW-0342">GTP-binding</keyword>
<dbReference type="KEGG" id="lak:106154466"/>
<protein>
    <submittedName>
        <fullName evidence="7">Immune-associated nucleotide-binding protein 11-like</fullName>
    </submittedName>
</protein>
<keyword evidence="4" id="KW-1133">Transmembrane helix</keyword>
<evidence type="ECO:0000256" key="3">
    <source>
        <dbReference type="ARBA" id="ARBA00023134"/>
    </source>
</evidence>
<dbReference type="Gene3D" id="3.40.50.300">
    <property type="entry name" value="P-loop containing nucleotide triphosphate hydrolases"/>
    <property type="match status" value="1"/>
</dbReference>
<dbReference type="AlphaFoldDB" id="A0A1S3HDX9"/>
<name>A0A1S3HDX9_LINAN</name>
<evidence type="ECO:0000256" key="4">
    <source>
        <dbReference type="SAM" id="Phobius"/>
    </source>
</evidence>
<dbReference type="InParanoid" id="A0A1S3HDX9"/>
<feature type="transmembrane region" description="Helical" evidence="4">
    <location>
        <begin position="207"/>
        <end position="230"/>
    </location>
</feature>
<gene>
    <name evidence="7" type="primary">LOC106154466</name>
</gene>
<accession>A0A1S3HDX9</accession>
<comment type="similarity">
    <text evidence="1">Belongs to the TRAFAC class TrmE-Era-EngA-EngB-Septin-like GTPase superfamily. AIG1/Toc34/Toc159-like paraseptin GTPase family. IAN subfamily.</text>
</comment>
<dbReference type="STRING" id="7574.A0A1S3HDX9"/>
<keyword evidence="4" id="KW-0472">Membrane</keyword>
<sequence>MTTKTYNVIVVGYQGQGKSATVMKLSGDPNYKGKSGKIARKTFRLKEPSLCAVHVVDTPGLGSLTTSDHKTLDRIYNEARCLQHVDAILIVFKMDRIKNTQMKAVEQFRKIFGDNFLQKSIIVLTFADVAKHHNASIGDFLASSPETFQSLYKNCCERIWCVENSDWEDREEKQDELMELIKSVETVPYKVPGAGRVICCGKSAVCIAVTVAVVGVVVIAVAVVVGVAVANT</sequence>
<keyword evidence="2" id="KW-0547">Nucleotide-binding</keyword>
<dbReference type="SUPFAM" id="SSF52540">
    <property type="entry name" value="P-loop containing nucleoside triphosphate hydrolases"/>
    <property type="match status" value="1"/>
</dbReference>